<evidence type="ECO:0000256" key="1">
    <source>
        <dbReference type="SAM" id="MobiDB-lite"/>
    </source>
</evidence>
<evidence type="ECO:0000313" key="3">
    <source>
        <dbReference type="RefSeq" id="XP_019619048.1"/>
    </source>
</evidence>
<feature type="region of interest" description="Disordered" evidence="1">
    <location>
        <begin position="118"/>
        <end position="140"/>
    </location>
</feature>
<dbReference type="OrthoDB" id="10281308at2759"/>
<dbReference type="Proteomes" id="UP000515135">
    <property type="component" value="Unplaced"/>
</dbReference>
<dbReference type="GeneID" id="109465981"/>
<dbReference type="KEGG" id="bbel:109465981"/>
<name>A0A6P4Y3S3_BRABE</name>
<protein>
    <submittedName>
        <fullName evidence="3">Uncharacterized protein LOC109465981</fullName>
    </submittedName>
</protein>
<accession>A0A6P4Y3S3</accession>
<organism evidence="2 3">
    <name type="scientific">Branchiostoma belcheri</name>
    <name type="common">Amphioxus</name>
    <dbReference type="NCBI Taxonomy" id="7741"/>
    <lineage>
        <taxon>Eukaryota</taxon>
        <taxon>Metazoa</taxon>
        <taxon>Chordata</taxon>
        <taxon>Cephalochordata</taxon>
        <taxon>Leptocardii</taxon>
        <taxon>Amphioxiformes</taxon>
        <taxon>Branchiostomatidae</taxon>
        <taxon>Branchiostoma</taxon>
    </lineage>
</organism>
<gene>
    <name evidence="3" type="primary">LOC109465981</name>
</gene>
<feature type="region of interest" description="Disordered" evidence="1">
    <location>
        <begin position="1"/>
        <end position="72"/>
    </location>
</feature>
<evidence type="ECO:0000313" key="2">
    <source>
        <dbReference type="Proteomes" id="UP000515135"/>
    </source>
</evidence>
<reference evidence="3" key="1">
    <citation type="submission" date="2025-08" db="UniProtKB">
        <authorList>
            <consortium name="RefSeq"/>
        </authorList>
    </citation>
    <scope>IDENTIFICATION</scope>
    <source>
        <tissue evidence="3">Gonad</tissue>
    </source>
</reference>
<dbReference type="RefSeq" id="XP_019619048.1">
    <property type="nucleotide sequence ID" value="XM_019763489.1"/>
</dbReference>
<sequence length="189" mass="20753">MSQSSRGRNNPVYHTNHPEEPTSPGQNEDYLHSDQNVLYTESTTAEPTRMSTCGQNSPSGQGQDMLEATYGAGNEVEQTSTNEHYYMADNNDIPTPEVDNVYSVYDTIQAENSAMYAAPSGENEEDGNSNGNIKKEQQNTENIMQADSTLTDDGDIEPYAVTDMFDNETYLGTTTNLSTSKKCLPTGFS</sequence>
<dbReference type="AlphaFoldDB" id="A0A6P4Y3S3"/>
<keyword evidence="2" id="KW-1185">Reference proteome</keyword>
<feature type="compositionally biased region" description="Polar residues" evidence="1">
    <location>
        <begin position="33"/>
        <end position="62"/>
    </location>
</feature>
<proteinExistence type="predicted"/>